<evidence type="ECO:0000313" key="2">
    <source>
        <dbReference type="Proteomes" id="UP000072763"/>
    </source>
</evidence>
<dbReference type="Proteomes" id="UP000072763">
    <property type="component" value="Unassembled WGS sequence"/>
</dbReference>
<proteinExistence type="predicted"/>
<reference evidence="1 2" key="1">
    <citation type="journal article" date="2016" name="Front. Microbiol.">
        <title>Genomic Resource of Rice Seed Associated Bacteria.</title>
        <authorList>
            <person name="Midha S."/>
            <person name="Bansal K."/>
            <person name="Sharma S."/>
            <person name="Kumar N."/>
            <person name="Patil P.P."/>
            <person name="Chaudhry V."/>
            <person name="Patil P.B."/>
        </authorList>
    </citation>
    <scope>NUCLEOTIDE SEQUENCE [LARGE SCALE GENOMIC DNA]</scope>
    <source>
        <strain evidence="1 2">NS359</strain>
    </source>
</reference>
<organism evidence="1 2">
    <name type="scientific">Curtobacterium oceanosedimentum</name>
    <dbReference type="NCBI Taxonomy" id="465820"/>
    <lineage>
        <taxon>Bacteria</taxon>
        <taxon>Bacillati</taxon>
        <taxon>Actinomycetota</taxon>
        <taxon>Actinomycetes</taxon>
        <taxon>Micrococcales</taxon>
        <taxon>Microbacteriaceae</taxon>
        <taxon>Curtobacterium</taxon>
    </lineage>
</organism>
<sequence length="96" mass="10893">MRLSRPGSKSAALERFMRFIPRRARRALSQSMMREMLALAAAMAPARSTIQGPRMRRFIGTPSASRSASLRHELPFSTLLRLPNQARHTSDLYSYS</sequence>
<dbReference type="EMBL" id="LDRC01000007">
    <property type="protein sequence ID" value="KTR54010.1"/>
    <property type="molecule type" value="Genomic_DNA"/>
</dbReference>
<evidence type="ECO:0000313" key="1">
    <source>
        <dbReference type="EMBL" id="KTR54010.1"/>
    </source>
</evidence>
<name>A0A147DUA6_9MICO</name>
<comment type="caution">
    <text evidence="1">The sequence shown here is derived from an EMBL/GenBank/DDBJ whole genome shotgun (WGS) entry which is preliminary data.</text>
</comment>
<dbReference type="AlphaFoldDB" id="A0A147DUA6"/>
<protein>
    <submittedName>
        <fullName evidence="1">Uncharacterized protein</fullName>
    </submittedName>
</protein>
<gene>
    <name evidence="1" type="ORF">NS359_01135</name>
</gene>
<accession>A0A147DUA6</accession>